<accession>A3V6X0</accession>
<dbReference type="EMBL" id="AAMS01000006">
    <property type="protein sequence ID" value="EAQ05986.1"/>
    <property type="molecule type" value="Genomic_DNA"/>
</dbReference>
<dbReference type="InterPro" id="IPR022243">
    <property type="entry name" value="DUF3768"/>
</dbReference>
<dbReference type="Pfam" id="PF12599">
    <property type="entry name" value="DUF3768"/>
    <property type="match status" value="1"/>
</dbReference>
<dbReference type="STRING" id="314232.SKA53_07771"/>
<gene>
    <name evidence="1" type="ORF">SKA53_07771</name>
</gene>
<dbReference type="Proteomes" id="UP000004507">
    <property type="component" value="Unassembled WGS sequence"/>
</dbReference>
<sequence>MDCRVVVTQGIQSLGEVVTAEILAAVQSFDAFTADNDPYAEHDFGKITRAGTDVFWQFSYYDLDFSMHSPDPTDTAITARVLTIMLAEEY</sequence>
<dbReference type="AlphaFoldDB" id="A3V6X0"/>
<keyword evidence="2" id="KW-1185">Reference proteome</keyword>
<reference evidence="1 2" key="1">
    <citation type="submission" date="2006-01" db="EMBL/GenBank/DDBJ databases">
        <authorList>
            <person name="Hagstrom A."/>
            <person name="Ferriera S."/>
            <person name="Johnson J."/>
            <person name="Kravitz S."/>
            <person name="Halpern A."/>
            <person name="Remington K."/>
            <person name="Beeson K."/>
            <person name="Tran B."/>
            <person name="Rogers Y.-H."/>
            <person name="Friedman R."/>
            <person name="Venter J.C."/>
        </authorList>
    </citation>
    <scope>NUCLEOTIDE SEQUENCE [LARGE SCALE GENOMIC DNA]</scope>
    <source>
        <strain evidence="1 2">SKA53</strain>
    </source>
</reference>
<dbReference type="HOGENOM" id="CLU_125485_1_0_5"/>
<name>A3V6X0_9RHOB</name>
<comment type="caution">
    <text evidence="1">The sequence shown here is derived from an EMBL/GenBank/DDBJ whole genome shotgun (WGS) entry which is preliminary data.</text>
</comment>
<dbReference type="eggNOG" id="ENOG5032YTM">
    <property type="taxonomic scope" value="Bacteria"/>
</dbReference>
<organism evidence="1 2">
    <name type="scientific">Yoonia vestfoldensis SKA53</name>
    <dbReference type="NCBI Taxonomy" id="314232"/>
    <lineage>
        <taxon>Bacteria</taxon>
        <taxon>Pseudomonadati</taxon>
        <taxon>Pseudomonadota</taxon>
        <taxon>Alphaproteobacteria</taxon>
        <taxon>Rhodobacterales</taxon>
        <taxon>Paracoccaceae</taxon>
        <taxon>Yoonia</taxon>
    </lineage>
</organism>
<proteinExistence type="predicted"/>
<protein>
    <recommendedName>
        <fullName evidence="3">DUF3768 domain-containing protein</fullName>
    </recommendedName>
</protein>
<evidence type="ECO:0008006" key="3">
    <source>
        <dbReference type="Google" id="ProtNLM"/>
    </source>
</evidence>
<evidence type="ECO:0000313" key="2">
    <source>
        <dbReference type="Proteomes" id="UP000004507"/>
    </source>
</evidence>
<evidence type="ECO:0000313" key="1">
    <source>
        <dbReference type="EMBL" id="EAQ05986.1"/>
    </source>
</evidence>